<feature type="compositionally biased region" description="Low complexity" evidence="1">
    <location>
        <begin position="230"/>
        <end position="250"/>
    </location>
</feature>
<evidence type="ECO:0000313" key="2">
    <source>
        <dbReference type="EMBL" id="OUS44881.1"/>
    </source>
</evidence>
<reference evidence="2" key="1">
    <citation type="submission" date="2017-04" db="EMBL/GenBank/DDBJ databases">
        <title>Population genomics of picophytoplankton unveils novel chromosome hypervariability.</title>
        <authorList>
            <consortium name="DOE Joint Genome Institute"/>
            <person name="Blanc-Mathieu R."/>
            <person name="Krasovec M."/>
            <person name="Hebrard M."/>
            <person name="Yau S."/>
            <person name="Desgranges E."/>
            <person name="Martin J."/>
            <person name="Schackwitz W."/>
            <person name="Kuo A."/>
            <person name="Salin G."/>
            <person name="Donnadieu C."/>
            <person name="Desdevises Y."/>
            <person name="Sanchez-Ferandin S."/>
            <person name="Moreau H."/>
            <person name="Rivals E."/>
            <person name="Grigoriev I.V."/>
            <person name="Grimsley N."/>
            <person name="Eyre-Walker A."/>
            <person name="Piganeau G."/>
        </authorList>
    </citation>
    <scope>NUCLEOTIDE SEQUENCE [LARGE SCALE GENOMIC DNA]</scope>
    <source>
        <strain evidence="2">RCC 1115</strain>
    </source>
</reference>
<feature type="compositionally biased region" description="Basic residues" evidence="1">
    <location>
        <begin position="251"/>
        <end position="264"/>
    </location>
</feature>
<name>A0A1Y5I612_OSTTA</name>
<accession>A0A1Y5I612</accession>
<feature type="compositionally biased region" description="Polar residues" evidence="1">
    <location>
        <begin position="172"/>
        <end position="186"/>
    </location>
</feature>
<protein>
    <submittedName>
        <fullName evidence="2">Uncharacterized protein</fullName>
    </submittedName>
</protein>
<evidence type="ECO:0000256" key="1">
    <source>
        <dbReference type="SAM" id="MobiDB-lite"/>
    </source>
</evidence>
<dbReference type="AlphaFoldDB" id="A0A1Y5I612"/>
<feature type="compositionally biased region" description="Basic residues" evidence="1">
    <location>
        <begin position="214"/>
        <end position="227"/>
    </location>
</feature>
<dbReference type="Proteomes" id="UP000195557">
    <property type="component" value="Unassembled WGS sequence"/>
</dbReference>
<organism evidence="2">
    <name type="scientific">Ostreococcus tauri</name>
    <name type="common">Marine green alga</name>
    <dbReference type="NCBI Taxonomy" id="70448"/>
    <lineage>
        <taxon>Eukaryota</taxon>
        <taxon>Viridiplantae</taxon>
        <taxon>Chlorophyta</taxon>
        <taxon>Mamiellophyceae</taxon>
        <taxon>Mamiellales</taxon>
        <taxon>Bathycoccaceae</taxon>
        <taxon>Ostreococcus</taxon>
    </lineage>
</organism>
<feature type="region of interest" description="Disordered" evidence="1">
    <location>
        <begin position="169"/>
        <end position="315"/>
    </location>
</feature>
<feature type="compositionally biased region" description="Acidic residues" evidence="1">
    <location>
        <begin position="1"/>
        <end position="27"/>
    </location>
</feature>
<feature type="non-terminal residue" evidence="2">
    <location>
        <position position="315"/>
    </location>
</feature>
<sequence length="315" mass="33882">MILSNDDDDAFDDERRDDDERGDDDDYVLGARKLNPSARSASSSSPRRTATPFAGPSSASSVPAVSVALAVDGNSTRPRSAALSNSILAMKISLRRLRAYSAFRLAHDRHVLSGPSKALASYVLLHVEHARGLLGSVAARASRASRSLFALARFRASAVLARAAASRSVVSTTHAASRSNPKSGSSPRAVIPRARARARARARPPFAATASPHAHSRRTTATRRPPRARPPFARARAPRVVPSSRRTSSLRCRRPVGRRRRRPPSRAIVRAHTAPARASISRARGRPRVARARSLERPSTSRSMGSIDAIASNGR</sequence>
<feature type="region of interest" description="Disordered" evidence="1">
    <location>
        <begin position="1"/>
        <end position="60"/>
    </location>
</feature>
<proteinExistence type="predicted"/>
<dbReference type="EMBL" id="KZ155795">
    <property type="protein sequence ID" value="OUS44881.1"/>
    <property type="molecule type" value="Genomic_DNA"/>
</dbReference>
<feature type="compositionally biased region" description="Low complexity" evidence="1">
    <location>
        <begin position="203"/>
        <end position="212"/>
    </location>
</feature>
<gene>
    <name evidence="2" type="ORF">BE221DRAFT_17655</name>
</gene>
<feature type="compositionally biased region" description="Low complexity" evidence="1">
    <location>
        <begin position="36"/>
        <end position="60"/>
    </location>
</feature>